<dbReference type="SUPFAM" id="SSF103473">
    <property type="entry name" value="MFS general substrate transporter"/>
    <property type="match status" value="1"/>
</dbReference>
<dbReference type="PROSITE" id="PS50850">
    <property type="entry name" value="MFS"/>
    <property type="match status" value="1"/>
</dbReference>
<gene>
    <name evidence="8" type="ORF">BCF44_108276</name>
</gene>
<keyword evidence="3 6" id="KW-0812">Transmembrane</keyword>
<evidence type="ECO:0000313" key="8">
    <source>
        <dbReference type="EMBL" id="REH44796.1"/>
    </source>
</evidence>
<organism evidence="8 9">
    <name type="scientific">Kutzneria buriramensis</name>
    <dbReference type="NCBI Taxonomy" id="1045776"/>
    <lineage>
        <taxon>Bacteria</taxon>
        <taxon>Bacillati</taxon>
        <taxon>Actinomycetota</taxon>
        <taxon>Actinomycetes</taxon>
        <taxon>Pseudonocardiales</taxon>
        <taxon>Pseudonocardiaceae</taxon>
        <taxon>Kutzneria</taxon>
    </lineage>
</organism>
<dbReference type="CDD" id="cd06173">
    <property type="entry name" value="MFS_MefA_like"/>
    <property type="match status" value="1"/>
</dbReference>
<dbReference type="PANTHER" id="PTHR23513:SF11">
    <property type="entry name" value="STAPHYLOFERRIN A TRANSPORTER"/>
    <property type="match status" value="1"/>
</dbReference>
<dbReference type="EMBL" id="QUNO01000008">
    <property type="protein sequence ID" value="REH44796.1"/>
    <property type="molecule type" value="Genomic_DNA"/>
</dbReference>
<evidence type="ECO:0000256" key="2">
    <source>
        <dbReference type="ARBA" id="ARBA00022475"/>
    </source>
</evidence>
<reference evidence="8 9" key="1">
    <citation type="submission" date="2018-08" db="EMBL/GenBank/DDBJ databases">
        <title>Genomic Encyclopedia of Archaeal and Bacterial Type Strains, Phase II (KMG-II): from individual species to whole genera.</title>
        <authorList>
            <person name="Goeker M."/>
        </authorList>
    </citation>
    <scope>NUCLEOTIDE SEQUENCE [LARGE SCALE GENOMIC DNA]</scope>
    <source>
        <strain evidence="8 9">DSM 45791</strain>
    </source>
</reference>
<evidence type="ECO:0000256" key="6">
    <source>
        <dbReference type="SAM" id="Phobius"/>
    </source>
</evidence>
<keyword evidence="2" id="KW-1003">Cell membrane</keyword>
<dbReference type="GO" id="GO:0022857">
    <property type="term" value="F:transmembrane transporter activity"/>
    <property type="evidence" value="ECO:0007669"/>
    <property type="project" value="InterPro"/>
</dbReference>
<feature type="transmembrane region" description="Helical" evidence="6">
    <location>
        <begin position="44"/>
        <end position="67"/>
    </location>
</feature>
<feature type="transmembrane region" description="Helical" evidence="6">
    <location>
        <begin position="282"/>
        <end position="299"/>
    </location>
</feature>
<feature type="transmembrane region" description="Helical" evidence="6">
    <location>
        <begin position="305"/>
        <end position="325"/>
    </location>
</feature>
<dbReference type="Gene3D" id="1.20.1250.20">
    <property type="entry name" value="MFS general substrate transporter like domains"/>
    <property type="match status" value="1"/>
</dbReference>
<feature type="transmembrane region" description="Helical" evidence="6">
    <location>
        <begin position="371"/>
        <end position="391"/>
    </location>
</feature>
<feature type="transmembrane region" description="Helical" evidence="6">
    <location>
        <begin position="251"/>
        <end position="270"/>
    </location>
</feature>
<feature type="domain" description="Major facilitator superfamily (MFS) profile" evidence="7">
    <location>
        <begin position="9"/>
        <end position="394"/>
    </location>
</feature>
<dbReference type="InterPro" id="IPR011701">
    <property type="entry name" value="MFS"/>
</dbReference>
<keyword evidence="5 6" id="KW-0472">Membrane</keyword>
<evidence type="ECO:0000313" key="9">
    <source>
        <dbReference type="Proteomes" id="UP000256269"/>
    </source>
</evidence>
<dbReference type="AlphaFoldDB" id="A0A3E0HHG8"/>
<sequence>MGDTPSVTPYWRLWISDGLSNLADGVLKVAVPLIAAGLTRSPTLIAGLGVAFTLPWLVCALPAGALVDRLDRKRAMLVANAIRGALLIVLLGAPSIWALYAVALCVGVTETIYDTSAQSIVPQLVGRDQLPRANGRLYAVELMANEFAGPPLAGLLVGLATMAAFGAPIALWAASVAVLATLPGRYRVERSEPSTIRADIAEGLRFLWRHPVLRTFTVSVGLFNLATSAAFTMLVLYAVAPKGPMGLSEQAYGVLLTGTAVGSLVGSVLAERIERALGRSRALWISYLVGAVTIATPTVTTDPVAVGIALFTSGVGVMVTNIVMVSLRQRLTPDHLLGRLNSAHRLVGWGTKPLGAALGGVLADLLGLRPVFAVVALLPLLALPGLIRLAGDTPDSVDRI</sequence>
<evidence type="ECO:0000256" key="4">
    <source>
        <dbReference type="ARBA" id="ARBA00022989"/>
    </source>
</evidence>
<evidence type="ECO:0000256" key="5">
    <source>
        <dbReference type="ARBA" id="ARBA00023136"/>
    </source>
</evidence>
<dbReference type="GO" id="GO:0005886">
    <property type="term" value="C:plasma membrane"/>
    <property type="evidence" value="ECO:0007669"/>
    <property type="project" value="UniProtKB-SubCell"/>
</dbReference>
<feature type="transmembrane region" description="Helical" evidence="6">
    <location>
        <begin position="215"/>
        <end position="239"/>
    </location>
</feature>
<dbReference type="OrthoDB" id="145388at2"/>
<evidence type="ECO:0000256" key="3">
    <source>
        <dbReference type="ARBA" id="ARBA00022692"/>
    </source>
</evidence>
<name>A0A3E0HHG8_9PSEU</name>
<protein>
    <submittedName>
        <fullName evidence="8">Putative MFS family arabinose efflux permease</fullName>
    </submittedName>
</protein>
<comment type="caution">
    <text evidence="8">The sequence shown here is derived from an EMBL/GenBank/DDBJ whole genome shotgun (WGS) entry which is preliminary data.</text>
</comment>
<dbReference type="InterPro" id="IPR036259">
    <property type="entry name" value="MFS_trans_sf"/>
</dbReference>
<feature type="transmembrane region" description="Helical" evidence="6">
    <location>
        <begin position="87"/>
        <end position="109"/>
    </location>
</feature>
<comment type="subcellular location">
    <subcellularLocation>
        <location evidence="1">Cell membrane</location>
        <topology evidence="1">Multi-pass membrane protein</topology>
    </subcellularLocation>
</comment>
<accession>A0A3E0HHG8</accession>
<evidence type="ECO:0000256" key="1">
    <source>
        <dbReference type="ARBA" id="ARBA00004651"/>
    </source>
</evidence>
<dbReference type="Pfam" id="PF07690">
    <property type="entry name" value="MFS_1"/>
    <property type="match status" value="1"/>
</dbReference>
<keyword evidence="9" id="KW-1185">Reference proteome</keyword>
<dbReference type="InterPro" id="IPR020846">
    <property type="entry name" value="MFS_dom"/>
</dbReference>
<keyword evidence="4 6" id="KW-1133">Transmembrane helix</keyword>
<dbReference type="PANTHER" id="PTHR23513">
    <property type="entry name" value="INTEGRAL MEMBRANE EFFLUX PROTEIN-RELATED"/>
    <property type="match status" value="1"/>
</dbReference>
<evidence type="ECO:0000259" key="7">
    <source>
        <dbReference type="PROSITE" id="PS50850"/>
    </source>
</evidence>
<dbReference type="Proteomes" id="UP000256269">
    <property type="component" value="Unassembled WGS sequence"/>
</dbReference>
<feature type="transmembrane region" description="Helical" evidence="6">
    <location>
        <begin position="152"/>
        <end position="182"/>
    </location>
</feature>
<proteinExistence type="predicted"/>